<feature type="transmembrane region" description="Helical" evidence="2">
    <location>
        <begin position="249"/>
        <end position="270"/>
    </location>
</feature>
<dbReference type="EMBL" id="MLBY01000004">
    <property type="protein sequence ID" value="MEE7457661.1"/>
    <property type="molecule type" value="Genomic_DNA"/>
</dbReference>
<feature type="transmembrane region" description="Helical" evidence="2">
    <location>
        <begin position="214"/>
        <end position="237"/>
    </location>
</feature>
<evidence type="ECO:0000313" key="4">
    <source>
        <dbReference type="Proteomes" id="UP001349262"/>
    </source>
</evidence>
<gene>
    <name evidence="3" type="ORF">MRSR164_13020</name>
</gene>
<sequence length="417" mass="43228">MSVQEKGGAARKAAGAKSAAAYFRDPARRPAAVFAAGAGCLLLAWHLAGLPELAPAYLFAWTCLLALPAGALPVVIMIERADAWRPQPETALLETLRGFLVLMPVAALLSLPLLPAAARLYSAAAPPESDGALTALWFSDALLAGRLGLYFALWTGLALLFARRGGEPWAKAGRIDDGRAVLGLGLHTVVGTLAAWDLVMAVGAGAEGRFHASAFGLLVMAAWSSLALAAAILVAPPDIGPARRRHDRLTPLAVLLLVWVGLHAVQFLMLDAAADPQAAAWYRLRSGLPGRALALAGLMVTALAAILTLRPGENRTRLVAALAVAVHLAELAWFVTPAFRDGFGITLTDVLALAGVAGLAAGLTPALRRLVPGLAVTPAWPGRERGGKGAKSGKSAGKDAAPGDMRRKPVVRPPEPS</sequence>
<name>A0ABU7TAL5_9HYPH</name>
<feature type="transmembrane region" description="Helical" evidence="2">
    <location>
        <begin position="181"/>
        <end position="202"/>
    </location>
</feature>
<evidence type="ECO:0000256" key="1">
    <source>
        <dbReference type="SAM" id="MobiDB-lite"/>
    </source>
</evidence>
<evidence type="ECO:0000256" key="2">
    <source>
        <dbReference type="SAM" id="Phobius"/>
    </source>
</evidence>
<proteinExistence type="predicted"/>
<keyword evidence="4" id="KW-1185">Reference proteome</keyword>
<keyword evidence="2" id="KW-0472">Membrane</keyword>
<reference evidence="3 4" key="1">
    <citation type="journal article" date="2012" name="Genet. Mol. Biol.">
        <title>Analysis of 16S rRNA and mxaF genes revealing insights into Methylobacterium niche-specific plant association.</title>
        <authorList>
            <person name="Dourado M.N."/>
            <person name="Andreote F.D."/>
            <person name="Dini-Andreote F."/>
            <person name="Conti R."/>
            <person name="Araujo J.M."/>
            <person name="Araujo W.L."/>
        </authorList>
    </citation>
    <scope>NUCLEOTIDE SEQUENCE [LARGE SCALE GENOMIC DNA]</scope>
    <source>
        <strain evidence="3 4">SR1.6/4</strain>
    </source>
</reference>
<feature type="transmembrane region" description="Helical" evidence="2">
    <location>
        <begin position="342"/>
        <end position="363"/>
    </location>
</feature>
<keyword evidence="2" id="KW-1133">Transmembrane helix</keyword>
<comment type="caution">
    <text evidence="3">The sequence shown here is derived from an EMBL/GenBank/DDBJ whole genome shotgun (WGS) entry which is preliminary data.</text>
</comment>
<feature type="transmembrane region" description="Helical" evidence="2">
    <location>
        <begin position="290"/>
        <end position="309"/>
    </location>
</feature>
<dbReference type="Proteomes" id="UP001349262">
    <property type="component" value="Unassembled WGS sequence"/>
</dbReference>
<feature type="compositionally biased region" description="Low complexity" evidence="1">
    <location>
        <begin position="392"/>
        <end position="403"/>
    </location>
</feature>
<evidence type="ECO:0000313" key="3">
    <source>
        <dbReference type="EMBL" id="MEE7457661.1"/>
    </source>
</evidence>
<organism evidence="3 4">
    <name type="scientific">Methylobacterium radiotolerans</name>
    <dbReference type="NCBI Taxonomy" id="31998"/>
    <lineage>
        <taxon>Bacteria</taxon>
        <taxon>Pseudomonadati</taxon>
        <taxon>Pseudomonadota</taxon>
        <taxon>Alphaproteobacteria</taxon>
        <taxon>Hyphomicrobiales</taxon>
        <taxon>Methylobacteriaceae</taxon>
        <taxon>Methylobacterium</taxon>
    </lineage>
</organism>
<feature type="transmembrane region" description="Helical" evidence="2">
    <location>
        <begin position="54"/>
        <end position="78"/>
    </location>
</feature>
<accession>A0ABU7TAL5</accession>
<feature type="transmembrane region" description="Helical" evidence="2">
    <location>
        <begin position="31"/>
        <end position="48"/>
    </location>
</feature>
<feature type="region of interest" description="Disordered" evidence="1">
    <location>
        <begin position="381"/>
        <end position="417"/>
    </location>
</feature>
<feature type="transmembrane region" description="Helical" evidence="2">
    <location>
        <begin position="141"/>
        <end position="161"/>
    </location>
</feature>
<keyword evidence="2" id="KW-0812">Transmembrane</keyword>
<feature type="transmembrane region" description="Helical" evidence="2">
    <location>
        <begin position="99"/>
        <end position="121"/>
    </location>
</feature>
<feature type="transmembrane region" description="Helical" evidence="2">
    <location>
        <begin position="318"/>
        <end position="336"/>
    </location>
</feature>
<protein>
    <submittedName>
        <fullName evidence="3">Uncharacterized protein</fullName>
    </submittedName>
</protein>